<organism evidence="10 11">
    <name type="scientific">Tagetes erecta</name>
    <name type="common">African marigold</name>
    <dbReference type="NCBI Taxonomy" id="13708"/>
    <lineage>
        <taxon>Eukaryota</taxon>
        <taxon>Viridiplantae</taxon>
        <taxon>Streptophyta</taxon>
        <taxon>Embryophyta</taxon>
        <taxon>Tracheophyta</taxon>
        <taxon>Spermatophyta</taxon>
        <taxon>Magnoliopsida</taxon>
        <taxon>eudicotyledons</taxon>
        <taxon>Gunneridae</taxon>
        <taxon>Pentapetalae</taxon>
        <taxon>asterids</taxon>
        <taxon>campanulids</taxon>
        <taxon>Asterales</taxon>
        <taxon>Asteraceae</taxon>
        <taxon>Asteroideae</taxon>
        <taxon>Heliantheae alliance</taxon>
        <taxon>Tageteae</taxon>
        <taxon>Tagetes</taxon>
    </lineage>
</organism>
<evidence type="ECO:0000313" key="11">
    <source>
        <dbReference type="Proteomes" id="UP001229421"/>
    </source>
</evidence>
<evidence type="ECO:0000256" key="3">
    <source>
        <dbReference type="ARBA" id="ARBA00023015"/>
    </source>
</evidence>
<keyword evidence="5" id="KW-0010">Activator</keyword>
<dbReference type="SUPFAM" id="SSF46689">
    <property type="entry name" value="Homeodomain-like"/>
    <property type="match status" value="1"/>
</dbReference>
<keyword evidence="2" id="KW-0677">Repeat</keyword>
<keyword evidence="7" id="KW-0539">Nucleus</keyword>
<dbReference type="PROSITE" id="PS50090">
    <property type="entry name" value="MYB_LIKE"/>
    <property type="match status" value="2"/>
</dbReference>
<dbReference type="PANTHER" id="PTHR47997">
    <property type="entry name" value="MYB DOMAIN PROTEIN 55"/>
    <property type="match status" value="1"/>
</dbReference>
<feature type="domain" description="HTH myb-type" evidence="9">
    <location>
        <begin position="59"/>
        <end position="113"/>
    </location>
</feature>
<dbReference type="PANTHER" id="PTHR47997:SF34">
    <property type="entry name" value="TRANSCRIPTION FACTOR MYB86-LIKE"/>
    <property type="match status" value="1"/>
</dbReference>
<keyword evidence="6" id="KW-0804">Transcription</keyword>
<dbReference type="InterPro" id="IPR051953">
    <property type="entry name" value="Plant_SW-associated_TFs"/>
</dbReference>
<evidence type="ECO:0000256" key="6">
    <source>
        <dbReference type="ARBA" id="ARBA00023163"/>
    </source>
</evidence>
<protein>
    <submittedName>
        <fullName evidence="10">Uncharacterized protein</fullName>
    </submittedName>
</protein>
<dbReference type="InterPro" id="IPR001005">
    <property type="entry name" value="SANT/Myb"/>
</dbReference>
<dbReference type="PROSITE" id="PS51294">
    <property type="entry name" value="HTH_MYB"/>
    <property type="match status" value="2"/>
</dbReference>
<proteinExistence type="predicted"/>
<reference evidence="10" key="1">
    <citation type="journal article" date="2023" name="bioRxiv">
        <title>Improved chromosome-level genome assembly for marigold (Tagetes erecta).</title>
        <authorList>
            <person name="Jiang F."/>
            <person name="Yuan L."/>
            <person name="Wang S."/>
            <person name="Wang H."/>
            <person name="Xu D."/>
            <person name="Wang A."/>
            <person name="Fan W."/>
        </authorList>
    </citation>
    <scope>NUCLEOTIDE SEQUENCE</scope>
    <source>
        <strain evidence="10">WSJ</strain>
        <tissue evidence="10">Leaf</tissue>
    </source>
</reference>
<dbReference type="FunFam" id="1.10.10.60:FF:000140">
    <property type="entry name" value="Myb transcription factor"/>
    <property type="match status" value="1"/>
</dbReference>
<evidence type="ECO:0000313" key="10">
    <source>
        <dbReference type="EMBL" id="KAK1436701.1"/>
    </source>
</evidence>
<dbReference type="EMBL" id="JAUHHV010000001">
    <property type="protein sequence ID" value="KAK1436701.1"/>
    <property type="molecule type" value="Genomic_DNA"/>
</dbReference>
<evidence type="ECO:0000259" key="8">
    <source>
        <dbReference type="PROSITE" id="PS50090"/>
    </source>
</evidence>
<feature type="domain" description="HTH myb-type" evidence="9">
    <location>
        <begin position="6"/>
        <end position="58"/>
    </location>
</feature>
<accession>A0AAD8LCI2</accession>
<dbReference type="SMART" id="SM00717">
    <property type="entry name" value="SANT"/>
    <property type="match status" value="2"/>
</dbReference>
<keyword evidence="4" id="KW-0238">DNA-binding</keyword>
<sequence>MNEKKLKNIKKGLWSPEEDENLLACIIRFGVASWPSVPHRAGLQRCGKSCRLRWVNHLRPGLKRGSFSQQEQDIILHLHQVLGNRWAQIATKLPGRTDNEIKNFWHSCLKKKLIKQGVDPNTHNPMLVPKEFNENKTPEWQEVFHIRNNGRLMTLEDYFMKNNVFLDESHMGINQMGFDSNLLAQYQQMTCETAAPSFDFSDTLTSRTIMDPFIKKEYRESSACTNYSNINNLPAEILTNTTNKYEEWNASEWQQLQKVQGSNAGDSDAYQMGLLSENFVGEYKSVFH</sequence>
<dbReference type="Proteomes" id="UP001229421">
    <property type="component" value="Unassembled WGS sequence"/>
</dbReference>
<name>A0AAD8LCI2_TARER</name>
<dbReference type="AlphaFoldDB" id="A0AAD8LCI2"/>
<dbReference type="GO" id="GO:0005634">
    <property type="term" value="C:nucleus"/>
    <property type="evidence" value="ECO:0007669"/>
    <property type="project" value="UniProtKB-SubCell"/>
</dbReference>
<dbReference type="GO" id="GO:0045893">
    <property type="term" value="P:positive regulation of DNA-templated transcription"/>
    <property type="evidence" value="ECO:0007669"/>
    <property type="project" value="UniProtKB-ARBA"/>
</dbReference>
<comment type="caution">
    <text evidence="10">The sequence shown here is derived from an EMBL/GenBank/DDBJ whole genome shotgun (WGS) entry which is preliminary data.</text>
</comment>
<keyword evidence="3" id="KW-0805">Transcription regulation</keyword>
<evidence type="ECO:0000256" key="7">
    <source>
        <dbReference type="ARBA" id="ARBA00023242"/>
    </source>
</evidence>
<dbReference type="CDD" id="cd00167">
    <property type="entry name" value="SANT"/>
    <property type="match status" value="2"/>
</dbReference>
<dbReference type="FunFam" id="1.10.10.60:FF:000077">
    <property type="entry name" value="MYB transcription factor"/>
    <property type="match status" value="1"/>
</dbReference>
<dbReference type="Gene3D" id="1.10.10.60">
    <property type="entry name" value="Homeodomain-like"/>
    <property type="match status" value="2"/>
</dbReference>
<dbReference type="InterPro" id="IPR017930">
    <property type="entry name" value="Myb_dom"/>
</dbReference>
<feature type="domain" description="Myb-like" evidence="8">
    <location>
        <begin position="6"/>
        <end position="58"/>
    </location>
</feature>
<evidence type="ECO:0000256" key="4">
    <source>
        <dbReference type="ARBA" id="ARBA00023125"/>
    </source>
</evidence>
<evidence type="ECO:0000256" key="2">
    <source>
        <dbReference type="ARBA" id="ARBA00022737"/>
    </source>
</evidence>
<gene>
    <name evidence="10" type="ORF">QVD17_02483</name>
</gene>
<evidence type="ECO:0000256" key="1">
    <source>
        <dbReference type="ARBA" id="ARBA00004123"/>
    </source>
</evidence>
<evidence type="ECO:0000256" key="5">
    <source>
        <dbReference type="ARBA" id="ARBA00023159"/>
    </source>
</evidence>
<comment type="subcellular location">
    <subcellularLocation>
        <location evidence="1">Nucleus</location>
    </subcellularLocation>
</comment>
<dbReference type="Pfam" id="PF00249">
    <property type="entry name" value="Myb_DNA-binding"/>
    <property type="match status" value="2"/>
</dbReference>
<evidence type="ECO:0000259" key="9">
    <source>
        <dbReference type="PROSITE" id="PS51294"/>
    </source>
</evidence>
<dbReference type="GO" id="GO:0003677">
    <property type="term" value="F:DNA binding"/>
    <property type="evidence" value="ECO:0007669"/>
    <property type="project" value="UniProtKB-KW"/>
</dbReference>
<feature type="domain" description="Myb-like" evidence="8">
    <location>
        <begin position="59"/>
        <end position="109"/>
    </location>
</feature>
<keyword evidence="11" id="KW-1185">Reference proteome</keyword>
<dbReference type="InterPro" id="IPR009057">
    <property type="entry name" value="Homeodomain-like_sf"/>
</dbReference>